<dbReference type="GO" id="GO:0016747">
    <property type="term" value="F:acyltransferase activity, transferring groups other than amino-acyl groups"/>
    <property type="evidence" value="ECO:0007669"/>
    <property type="project" value="InterPro"/>
</dbReference>
<dbReference type="OrthoDB" id="1120671at2"/>
<dbReference type="GeneID" id="66796475"/>
<dbReference type="Pfam" id="PF14542">
    <property type="entry name" value="Acetyltransf_CG"/>
    <property type="match status" value="1"/>
</dbReference>
<gene>
    <name evidence="1" type="ORF">E4P47_02090</name>
</gene>
<dbReference type="PROSITE" id="PS51186">
    <property type="entry name" value="GNAT"/>
    <property type="match status" value="1"/>
</dbReference>
<dbReference type="RefSeq" id="WP_134849250.1">
    <property type="nucleotide sequence ID" value="NZ_CP197400.1"/>
</dbReference>
<dbReference type="STRING" id="1122973.GCA_000379925_01623"/>
<dbReference type="InterPro" id="IPR016181">
    <property type="entry name" value="Acyl_CoA_acyltransferase"/>
</dbReference>
<dbReference type="Proteomes" id="UP000297225">
    <property type="component" value="Unassembled WGS sequence"/>
</dbReference>
<dbReference type="SUPFAM" id="SSF55729">
    <property type="entry name" value="Acyl-CoA N-acyltransferases (Nat)"/>
    <property type="match status" value="1"/>
</dbReference>
<dbReference type="Gene3D" id="3.40.630.30">
    <property type="match status" value="1"/>
</dbReference>
<keyword evidence="1" id="KW-0808">Transferase</keyword>
<evidence type="ECO:0000313" key="2">
    <source>
        <dbReference type="Proteomes" id="UP000297225"/>
    </source>
</evidence>
<evidence type="ECO:0000313" key="1">
    <source>
        <dbReference type="EMBL" id="TFH96558.1"/>
    </source>
</evidence>
<protein>
    <submittedName>
        <fullName evidence="1">N-acetyltransferase</fullName>
    </submittedName>
</protein>
<sequence length="87" mass="9778">MNKRVELQKSDRHGALLLYVDDVRAGEIEFVFAHPNRMIINHTGVNPEFGGQGLGRYLVDEAEKYAQQEQLELSSVCSYAAKVLANK</sequence>
<name>A0A4Y8WQU8_9PORP</name>
<keyword evidence="2" id="KW-1185">Reference proteome</keyword>
<dbReference type="PROSITE" id="PS51729">
    <property type="entry name" value="GNAT_YJDJ"/>
    <property type="match status" value="1"/>
</dbReference>
<organism evidence="1 2">
    <name type="scientific">Porphyromonas levii</name>
    <dbReference type="NCBI Taxonomy" id="28114"/>
    <lineage>
        <taxon>Bacteria</taxon>
        <taxon>Pseudomonadati</taxon>
        <taxon>Bacteroidota</taxon>
        <taxon>Bacteroidia</taxon>
        <taxon>Bacteroidales</taxon>
        <taxon>Porphyromonadaceae</taxon>
        <taxon>Porphyromonas</taxon>
    </lineage>
</organism>
<reference evidence="1 2" key="1">
    <citation type="submission" date="2019-03" db="EMBL/GenBank/DDBJ databases">
        <title>Porphyromonas levii Isolated from the Uterus of Dairy Cows.</title>
        <authorList>
            <person name="Francis A.M."/>
        </authorList>
    </citation>
    <scope>NUCLEOTIDE SEQUENCE [LARGE SCALE GENOMIC DNA]</scope>
    <source>
        <strain evidence="1 2">AF5678</strain>
    </source>
</reference>
<dbReference type="EMBL" id="SPNC01000017">
    <property type="protein sequence ID" value="TFH96558.1"/>
    <property type="molecule type" value="Genomic_DNA"/>
</dbReference>
<accession>A0A4Y8WQU8</accession>
<dbReference type="AlphaFoldDB" id="A0A4Y8WQU8"/>
<dbReference type="InterPro" id="IPR000182">
    <property type="entry name" value="GNAT_dom"/>
</dbReference>
<comment type="caution">
    <text evidence="1">The sequence shown here is derived from an EMBL/GenBank/DDBJ whole genome shotgun (WGS) entry which is preliminary data.</text>
</comment>
<dbReference type="InterPro" id="IPR031165">
    <property type="entry name" value="GNAT_YJDJ"/>
</dbReference>
<proteinExistence type="predicted"/>
<dbReference type="CDD" id="cd04301">
    <property type="entry name" value="NAT_SF"/>
    <property type="match status" value="1"/>
</dbReference>